<dbReference type="PANTHER" id="PTHR36432">
    <property type="match status" value="1"/>
</dbReference>
<dbReference type="EMBL" id="LZYZ01000008">
    <property type="protein sequence ID" value="OOM07246.1"/>
    <property type="molecule type" value="Genomic_DNA"/>
</dbReference>
<sequence>MKSLGIVRNLNSLGRIIIQKEIKKVIGIDEGYSLGIDKVDNKIVVRKYSEECIFCGSDKDT</sequence>
<dbReference type="Proteomes" id="UP000191154">
    <property type="component" value="Unassembled WGS sequence"/>
</dbReference>
<dbReference type="Gene3D" id="2.10.260.10">
    <property type="match status" value="1"/>
</dbReference>
<accession>A0A1S8MST5</accession>
<name>A0A1S8MST5_CLOSA</name>
<dbReference type="InterPro" id="IPR037914">
    <property type="entry name" value="SpoVT-AbrB_sf"/>
</dbReference>
<comment type="caution">
    <text evidence="1">The sequence shown here is derived from an EMBL/GenBank/DDBJ whole genome shotgun (WGS) entry which is preliminary data.</text>
</comment>
<dbReference type="PANTHER" id="PTHR36432:SF4">
    <property type="entry name" value="TRANSITION STATE REGULATOR ABH-RELATED"/>
    <property type="match status" value="1"/>
</dbReference>
<reference evidence="1 2" key="1">
    <citation type="submission" date="2016-05" db="EMBL/GenBank/DDBJ databases">
        <title>Microbial solvent formation.</title>
        <authorList>
            <person name="Poehlein A."/>
            <person name="Montoya Solano J.D."/>
            <person name="Flitsch S."/>
            <person name="Krabben P."/>
            <person name="Duerre P."/>
            <person name="Daniel R."/>
        </authorList>
    </citation>
    <scope>NUCLEOTIDE SEQUENCE [LARGE SCALE GENOMIC DNA]</scope>
    <source>
        <strain evidence="1 2">L1-8</strain>
    </source>
</reference>
<evidence type="ECO:0000313" key="2">
    <source>
        <dbReference type="Proteomes" id="UP000191154"/>
    </source>
</evidence>
<dbReference type="RefSeq" id="WP_077866804.1">
    <property type="nucleotide sequence ID" value="NZ_LZYZ01000008.1"/>
</dbReference>
<dbReference type="AlphaFoldDB" id="A0A1S8MST5"/>
<evidence type="ECO:0000313" key="1">
    <source>
        <dbReference type="EMBL" id="OOM07246.1"/>
    </source>
</evidence>
<dbReference type="SUPFAM" id="SSF89447">
    <property type="entry name" value="AbrB/MazE/MraZ-like"/>
    <property type="match status" value="1"/>
</dbReference>
<proteinExistence type="predicted"/>
<protein>
    <submittedName>
        <fullName evidence="1">Transition state regulatory protein AbrB</fullName>
    </submittedName>
</protein>
<organism evidence="1 2">
    <name type="scientific">Clostridium saccharobutylicum</name>
    <dbReference type="NCBI Taxonomy" id="169679"/>
    <lineage>
        <taxon>Bacteria</taxon>
        <taxon>Bacillati</taxon>
        <taxon>Bacillota</taxon>
        <taxon>Clostridia</taxon>
        <taxon>Eubacteriales</taxon>
        <taxon>Clostridiaceae</taxon>
        <taxon>Clostridium</taxon>
    </lineage>
</organism>
<gene>
    <name evidence="1" type="primary">abrB_3</name>
    <name evidence="1" type="ORF">CLOSAC_37750</name>
</gene>
<dbReference type="InterPro" id="IPR052731">
    <property type="entry name" value="B_subtilis_Trans_State_Reg"/>
</dbReference>